<feature type="signal peptide" evidence="1">
    <location>
        <begin position="1"/>
        <end position="19"/>
    </location>
</feature>
<evidence type="ECO:0000313" key="2">
    <source>
        <dbReference type="EMBL" id="ANJ56789.1"/>
    </source>
</evidence>
<proteinExistence type="predicted"/>
<dbReference type="RefSeq" id="WP_064678299.1">
    <property type="nucleotide sequence ID" value="NZ_CP014870.1"/>
</dbReference>
<keyword evidence="3" id="KW-1185">Reference proteome</keyword>
<reference evidence="2 3" key="1">
    <citation type="journal article" date="2018" name="Syst. Appl. Microbiol.">
        <title>Pseudomonas silesiensis sp. nov. strain A3T isolated from a biological pesticide sewage treatment plant and analysis of the complete genome sequence.</title>
        <authorList>
            <person name="Kaminski M.A."/>
            <person name="Furmanczyk E.M."/>
            <person name="Sobczak A."/>
            <person name="Dziembowski A."/>
            <person name="Lipinski L."/>
        </authorList>
    </citation>
    <scope>NUCLEOTIDE SEQUENCE [LARGE SCALE GENOMIC DNA]</scope>
    <source>
        <strain evidence="2 3">A3</strain>
    </source>
</reference>
<gene>
    <name evidence="2" type="ORF">PMA3_17205</name>
</gene>
<dbReference type="STRING" id="1853130.PMA3_17205"/>
<sequence length="85" mass="9190">MKMFTFGLAALLASGPALADTQTAAPVIHDKPGFFVHLDVAKELTSTDITQACGIVPARFTYLDAQGREHVLDYQAQGVWCISDH</sequence>
<feature type="chain" id="PRO_5008250021" description="Topoisomerase II" evidence="1">
    <location>
        <begin position="20"/>
        <end position="85"/>
    </location>
</feature>
<protein>
    <recommendedName>
        <fullName evidence="4">Topoisomerase II</fullName>
    </recommendedName>
</protein>
<evidence type="ECO:0008006" key="4">
    <source>
        <dbReference type="Google" id="ProtNLM"/>
    </source>
</evidence>
<dbReference type="EMBL" id="CP014870">
    <property type="protein sequence ID" value="ANJ56789.1"/>
    <property type="molecule type" value="Genomic_DNA"/>
</dbReference>
<dbReference type="AlphaFoldDB" id="A0A191YVK2"/>
<dbReference type="OrthoDB" id="7008877at2"/>
<accession>A0A191YVK2</accession>
<organism evidence="2 3">
    <name type="scientific">Pseudomonas silesiensis</name>
    <dbReference type="NCBI Taxonomy" id="1853130"/>
    <lineage>
        <taxon>Bacteria</taxon>
        <taxon>Pseudomonadati</taxon>
        <taxon>Pseudomonadota</taxon>
        <taxon>Gammaproteobacteria</taxon>
        <taxon>Pseudomonadales</taxon>
        <taxon>Pseudomonadaceae</taxon>
        <taxon>Pseudomonas</taxon>
    </lineage>
</organism>
<evidence type="ECO:0000313" key="3">
    <source>
        <dbReference type="Proteomes" id="UP000078354"/>
    </source>
</evidence>
<dbReference type="Gene3D" id="2.30.140.50">
    <property type="entry name" value="Protein of unknown function DUF2790"/>
    <property type="match status" value="1"/>
</dbReference>
<name>A0A191YVK2_9PSED</name>
<dbReference type="InterPro" id="IPR021245">
    <property type="entry name" value="DUF2790"/>
</dbReference>
<dbReference type="Proteomes" id="UP000078354">
    <property type="component" value="Chromosome"/>
</dbReference>
<evidence type="ECO:0000256" key="1">
    <source>
        <dbReference type="SAM" id="SignalP"/>
    </source>
</evidence>
<keyword evidence="1" id="KW-0732">Signal</keyword>
<dbReference type="Pfam" id="PF10976">
    <property type="entry name" value="DUF2790"/>
    <property type="match status" value="1"/>
</dbReference>
<dbReference type="KEGG" id="psil:PMA3_17205"/>